<feature type="compositionally biased region" description="Low complexity" evidence="1">
    <location>
        <begin position="153"/>
        <end position="165"/>
    </location>
</feature>
<accession>A0ABS2CBE4</accession>
<feature type="chain" id="PRO_5045599277" evidence="2">
    <location>
        <begin position="19"/>
        <end position="172"/>
    </location>
</feature>
<feature type="domain" description="SH3b" evidence="3">
    <location>
        <begin position="18"/>
        <end position="77"/>
    </location>
</feature>
<evidence type="ECO:0000259" key="3">
    <source>
        <dbReference type="SMART" id="SM00287"/>
    </source>
</evidence>
<dbReference type="InterPro" id="IPR010466">
    <property type="entry name" value="DUF1058"/>
</dbReference>
<reference evidence="4 5" key="1">
    <citation type="submission" date="2019-11" db="EMBL/GenBank/DDBJ databases">
        <title>Novel Deefgea species.</title>
        <authorList>
            <person name="Han J.-H."/>
        </authorList>
    </citation>
    <scope>NUCLEOTIDE SEQUENCE [LARGE SCALE GENOMIC DNA]</scope>
    <source>
        <strain evidence="4 5">LMG 24817</strain>
    </source>
</reference>
<dbReference type="Proteomes" id="UP001195660">
    <property type="component" value="Unassembled WGS sequence"/>
</dbReference>
<evidence type="ECO:0000313" key="5">
    <source>
        <dbReference type="Proteomes" id="UP001195660"/>
    </source>
</evidence>
<name>A0ABS2CBE4_9NEIS</name>
<evidence type="ECO:0000313" key="4">
    <source>
        <dbReference type="EMBL" id="MBM5571468.1"/>
    </source>
</evidence>
<dbReference type="Pfam" id="PF06347">
    <property type="entry name" value="SH3_4"/>
    <property type="match status" value="1"/>
</dbReference>
<dbReference type="EMBL" id="WOFE01000002">
    <property type="protein sequence ID" value="MBM5571468.1"/>
    <property type="molecule type" value="Genomic_DNA"/>
</dbReference>
<organism evidence="4 5">
    <name type="scientific">Deefgea chitinilytica</name>
    <dbReference type="NCBI Taxonomy" id="570276"/>
    <lineage>
        <taxon>Bacteria</taxon>
        <taxon>Pseudomonadati</taxon>
        <taxon>Pseudomonadota</taxon>
        <taxon>Betaproteobacteria</taxon>
        <taxon>Neisseriales</taxon>
        <taxon>Chitinibacteraceae</taxon>
        <taxon>Deefgea</taxon>
    </lineage>
</organism>
<feature type="region of interest" description="Disordered" evidence="1">
    <location>
        <begin position="153"/>
        <end position="172"/>
    </location>
</feature>
<protein>
    <submittedName>
        <fullName evidence="4">SH3 domain-containing protein</fullName>
    </submittedName>
</protein>
<dbReference type="InterPro" id="IPR003646">
    <property type="entry name" value="SH3-like_bac-type"/>
</dbReference>
<dbReference type="Gene3D" id="2.30.30.40">
    <property type="entry name" value="SH3 Domains"/>
    <property type="match status" value="1"/>
</dbReference>
<keyword evidence="2" id="KW-0732">Signal</keyword>
<keyword evidence="5" id="KW-1185">Reference proteome</keyword>
<dbReference type="SMART" id="SM00287">
    <property type="entry name" value="SH3b"/>
    <property type="match status" value="1"/>
</dbReference>
<evidence type="ECO:0000256" key="1">
    <source>
        <dbReference type="SAM" id="MobiDB-lite"/>
    </source>
</evidence>
<sequence>MRPLLPLAFVLVSSSVLAQSGTVVRKTDLRDKPFLDAAVIAPIAANTPIEIQANKGAWMQVKAANGQVGWIKLLNVRTSGGGTNSSSLALGNVIKTGSSGQTVTTGVKGLSAEQIRQAEPNPAEVEKMDSYASTQSEATRAAVQAKLIPQDVAALTTSTSSATSAPSNGRRP</sequence>
<gene>
    <name evidence="4" type="ORF">GM173_07725</name>
</gene>
<evidence type="ECO:0000256" key="2">
    <source>
        <dbReference type="SAM" id="SignalP"/>
    </source>
</evidence>
<dbReference type="RefSeq" id="WP_203570781.1">
    <property type="nucleotide sequence ID" value="NZ_WOFE01000002.1"/>
</dbReference>
<feature type="signal peptide" evidence="2">
    <location>
        <begin position="1"/>
        <end position="18"/>
    </location>
</feature>
<comment type="caution">
    <text evidence="4">The sequence shown here is derived from an EMBL/GenBank/DDBJ whole genome shotgun (WGS) entry which is preliminary data.</text>
</comment>
<proteinExistence type="predicted"/>